<dbReference type="RefSeq" id="WP_143374531.1">
    <property type="nucleotide sequence ID" value="NZ_VJVZ01000011.1"/>
</dbReference>
<dbReference type="SMART" id="SM00710">
    <property type="entry name" value="PbH1"/>
    <property type="match status" value="7"/>
</dbReference>
<name>A0A552UXD4_9FLAO</name>
<dbReference type="EMBL" id="VJVZ01000011">
    <property type="protein sequence ID" value="TRW22867.1"/>
    <property type="molecule type" value="Genomic_DNA"/>
</dbReference>
<protein>
    <submittedName>
        <fullName evidence="2">T9SS sorting signal type C domain-containing protein</fullName>
    </submittedName>
</protein>
<gene>
    <name evidence="2" type="ORF">FMM05_16575</name>
</gene>
<organism evidence="2 3">
    <name type="scientific">Flavobacterium zepuense</name>
    <dbReference type="NCBI Taxonomy" id="2593302"/>
    <lineage>
        <taxon>Bacteria</taxon>
        <taxon>Pseudomonadati</taxon>
        <taxon>Bacteroidota</taxon>
        <taxon>Flavobacteriia</taxon>
        <taxon>Flavobacteriales</taxon>
        <taxon>Flavobacteriaceae</taxon>
        <taxon>Flavobacterium</taxon>
    </lineage>
</organism>
<dbReference type="Gene3D" id="2.60.40.3440">
    <property type="match status" value="2"/>
</dbReference>
<dbReference type="NCBIfam" id="NF033708">
    <property type="entry name" value="T9SS_Cterm_ChiA"/>
    <property type="match status" value="1"/>
</dbReference>
<evidence type="ECO:0000313" key="2">
    <source>
        <dbReference type="EMBL" id="TRW22867.1"/>
    </source>
</evidence>
<sequence length="1598" mass="169463">MKKLFTLLFLVSFVGFAQNLATWNTTTPTVYGSNITVGTMTPVGGVSIENNNYGQTNSGSGYRVNGFQTGTANNPISYAKYIEFTISPASGYNATLSQFNFTYLSPTGNNGAQKLQVRYSTSSAFTGNGTLLGTEQTLTQGANTALSLNFGNMLVMQNTTLYIRLYIYGQGNTGYGDFYIRNTNYQNTAGPSLTGTVASSTGLIATADAISTTETVAVSNFNILSNDVATGTTINTVTVTQPATGQGTVTLNANNTVNYNPGTFSGTTSFTYTIKSPGNTYTSTATVSVTVTPFASPTANADTATTGKNIATTIDVLANDTAGSGTLNGVTIVSVTNGTATVDSYNRIIFTPTNNSTATGVITYKATNTNGKSSANTTATITVVNPTAPTVANDPATTPKNTAITLNVLANDTSGNSALAYLIVSVVPQHGTAVINEDNTITYTPTNGYLGTDSFNYRLYNAYGLYATGVVNMTVINQTTTGALCGTYTVGTGGNFTTITQAINYLNNNGVQCPVTFLLSNALYNEASGESFPLTINQFTGTSSVNTVTFKPATGKNVTIKANDITINNNNYQAAAIFKLNGADNIIFDGSNTTGGTSLNLTVFNNNSLNYLNRTVFWVASNSTNGSTNVTIKYTKIRQGVKNQGGKFCIGIYSGNNTESIANNNVGNHDITMGNALANNSGLTVLANDFTNVKQGIYILGGASTGLFATNQVIQKNDLGSETNAETIILPAYLSNVNGFEYSENQIYNLLRDTSDGGLASTGIYVANNSQNGSIVKNNIKELTKTASENGVFAGIAMASTNAASNIVIANNFIYNVSGNASGSLVQNGFGIYLASGGGYKIYHNTVVLNKNQNGNGYSAALLINDGITATDVRNNIFVNTQTAGTRRCAIILLKATNVATSSVVTNLDYNDYYSSDRIGFFGTGQNDANSANYITTLSAWKTATGLDTNTTDINPVFADASDLHIDTANTQNTGINNTGTPITVVTKDIDGQKRSAATPDMGADEWGPLVIPAPGSNAGIYCDSSTTYSTTLWPNGTNWSNGLPSSVKDVIFNSDFTQTGGTFNACSIYVLAGADVIFTGNSNAIVQHSVNVATGATLTFNSGSNLQQVENDKNAGTVTIKRKGGFLKRLDYTMWSSPVVDSRTSGFQTIGTFSPFTAVNRFYEFMTELNQYASIATPATTKFALGKGYLIRMPNAINGTTNNGYYQGTARYTFEGSFEGTPNNGVIKLPLKYFAGTDKSFNAIGNPYPSPISIRDFISQNIDVIDGTLYFWRKTNDHTQTTYSACNLEAYTANAAPGGTSADGNTAITDPYTIDADKGVLNTGQGFIVKALTTGKEVVFRNNMRVKNNSTFFFKMGQDTQEDETTSTEAPGRMWINITNTSGDFTQAVVAYNPATSLDYDNGYDGKVLTAGNISLYSLLQSESEPLQLIIQSRGNFVATDKVALGFKADLAGNFEIALDHVDGVFAAGQEVYVVDRLTGTTNNITNSSYAFTTEIGTFDNRFELVYAPQAQLGTDTPVLNAKELVVYRNGKQINIQAPANMKAVTVYDILGKTLFTKGNVDATDFATTDINVAQQVLIVQITMESGQVISKKIMVN</sequence>
<dbReference type="InterPro" id="IPR006626">
    <property type="entry name" value="PbH1"/>
</dbReference>
<keyword evidence="1" id="KW-0732">Signal</keyword>
<feature type="signal peptide" evidence="1">
    <location>
        <begin position="1"/>
        <end position="17"/>
    </location>
</feature>
<accession>A0A552UXD4</accession>
<keyword evidence="3" id="KW-1185">Reference proteome</keyword>
<dbReference type="OrthoDB" id="1652165at2"/>
<comment type="caution">
    <text evidence="2">The sequence shown here is derived from an EMBL/GenBank/DDBJ whole genome shotgun (WGS) entry which is preliminary data.</text>
</comment>
<dbReference type="Pfam" id="PF17963">
    <property type="entry name" value="Big_9"/>
    <property type="match status" value="3"/>
</dbReference>
<reference evidence="2 3" key="1">
    <citation type="submission" date="2019-07" db="EMBL/GenBank/DDBJ databases">
        <title>Flavobacterium sp. nov., isolated from glacier ice.</title>
        <authorList>
            <person name="Liu Q."/>
            <person name="Xin Y.-H."/>
        </authorList>
    </citation>
    <scope>NUCLEOTIDE SEQUENCE [LARGE SCALE GENOMIC DNA]</scope>
    <source>
        <strain evidence="2 3">ZT4R6</strain>
    </source>
</reference>
<proteinExistence type="predicted"/>
<evidence type="ECO:0000256" key="1">
    <source>
        <dbReference type="SAM" id="SignalP"/>
    </source>
</evidence>
<feature type="chain" id="PRO_5021820122" evidence="1">
    <location>
        <begin position="18"/>
        <end position="1598"/>
    </location>
</feature>
<evidence type="ECO:0000313" key="3">
    <source>
        <dbReference type="Proteomes" id="UP000320643"/>
    </source>
</evidence>
<dbReference type="Proteomes" id="UP000320643">
    <property type="component" value="Unassembled WGS sequence"/>
</dbReference>